<name>L7JVT7_TRAHO</name>
<keyword evidence="2" id="KW-1185">Reference proteome</keyword>
<sequence>MTRMYHILIFVLGTNHASINETSGVGVLGLF</sequence>
<evidence type="ECO:0000313" key="1">
    <source>
        <dbReference type="EMBL" id="ELQ75420.1"/>
    </source>
</evidence>
<accession>L7JVT7</accession>
<dbReference type="HOGENOM" id="CLU_3399655_0_0_1"/>
<organism evidence="1 2">
    <name type="scientific">Trachipleistophora hominis</name>
    <name type="common">Microsporidian parasite</name>
    <dbReference type="NCBI Taxonomy" id="72359"/>
    <lineage>
        <taxon>Eukaryota</taxon>
        <taxon>Fungi</taxon>
        <taxon>Fungi incertae sedis</taxon>
        <taxon>Microsporidia</taxon>
        <taxon>Pleistophoridae</taxon>
        <taxon>Trachipleistophora</taxon>
    </lineage>
</organism>
<dbReference type="EMBL" id="JH993964">
    <property type="protein sequence ID" value="ELQ75420.1"/>
    <property type="molecule type" value="Genomic_DNA"/>
</dbReference>
<dbReference type="Proteomes" id="UP000011185">
    <property type="component" value="Unassembled WGS sequence"/>
</dbReference>
<evidence type="ECO:0000313" key="2">
    <source>
        <dbReference type="Proteomes" id="UP000011185"/>
    </source>
</evidence>
<dbReference type="AlphaFoldDB" id="L7JVT7"/>
<dbReference type="InParanoid" id="L7JVT7"/>
<reference evidence="1 2" key="1">
    <citation type="journal article" date="2012" name="PLoS Pathog.">
        <title>The genome of the obligate intracellular parasite Trachipleistophora hominis: new insights into microsporidian genome dynamics and reductive evolution.</title>
        <authorList>
            <person name="Heinz E."/>
            <person name="Williams T.A."/>
            <person name="Nakjang S."/>
            <person name="Noel C.J."/>
            <person name="Swan D.C."/>
            <person name="Goldberg A.V."/>
            <person name="Harris S.R."/>
            <person name="Weinmaier T."/>
            <person name="Markert S."/>
            <person name="Becher D."/>
            <person name="Bernhardt J."/>
            <person name="Dagan T."/>
            <person name="Hacker C."/>
            <person name="Lucocq J.M."/>
            <person name="Schweder T."/>
            <person name="Rattei T."/>
            <person name="Hall N."/>
            <person name="Hirt R.P."/>
            <person name="Embley T.M."/>
        </authorList>
    </citation>
    <scope>NUCLEOTIDE SEQUENCE [LARGE SCALE GENOMIC DNA]</scope>
</reference>
<protein>
    <submittedName>
        <fullName evidence="1">Uncharacterized protein</fullName>
    </submittedName>
</protein>
<dbReference type="VEuPathDB" id="MicrosporidiaDB:THOM_1613"/>
<proteinExistence type="predicted"/>
<gene>
    <name evidence="1" type="ORF">THOM_1613</name>
</gene>